<keyword evidence="1" id="KW-0131">Cell cycle</keyword>
<keyword evidence="1" id="KW-0574">Periplasm</keyword>
<sequence length="275" mass="28444" precursor="true">MRVGLLAAAFLMGTSLVAPALAQDRAQSLADVRQELTLLYVEIQSLKTELSTTGAPMGGTASGTASQRIDVIEGEMARLTDKIEQLEFRIDQIVKDGTNRIANLEFRLVELEGGDISQLGETTTLGGDLPDTPITVAPQPTPDAGGQLAVGEQSDFDAASAALEAGDFAEAAQMFATFLETYPAGPLAAQAQFQRGEALTGAGDVRNAARAYLNAFSGAPDGVNAPDALLRLGQSLGALGQTSEACVTLSEVGKRFPGSPAVADADAEWATLGCN</sequence>
<organism evidence="2 3">
    <name type="scientific">Aliiroseovarius salicola</name>
    <dbReference type="NCBI Taxonomy" id="3009082"/>
    <lineage>
        <taxon>Bacteria</taxon>
        <taxon>Pseudomonadati</taxon>
        <taxon>Pseudomonadota</taxon>
        <taxon>Alphaproteobacteria</taxon>
        <taxon>Rhodobacterales</taxon>
        <taxon>Paracoccaceae</taxon>
        <taxon>Aliiroseovarius</taxon>
    </lineage>
</organism>
<comment type="similarity">
    <text evidence="1">Belongs to the CpoB family.</text>
</comment>
<dbReference type="SUPFAM" id="SSF48452">
    <property type="entry name" value="TPR-like"/>
    <property type="match status" value="1"/>
</dbReference>
<dbReference type="HAMAP" id="MF_02066">
    <property type="entry name" value="CpoB"/>
    <property type="match status" value="1"/>
</dbReference>
<dbReference type="Pfam" id="PF13174">
    <property type="entry name" value="TPR_6"/>
    <property type="match status" value="2"/>
</dbReference>
<comment type="function">
    <text evidence="1">Mediates coordination of peptidoglycan synthesis and outer membrane constriction during cell division.</text>
</comment>
<feature type="chain" id="PRO_5044934150" description="Cell division coordinator CpoB" evidence="1">
    <location>
        <begin position="23"/>
        <end position="275"/>
    </location>
</feature>
<feature type="signal peptide" evidence="1">
    <location>
        <begin position="1"/>
        <end position="22"/>
    </location>
</feature>
<keyword evidence="1" id="KW-0732">Signal</keyword>
<evidence type="ECO:0000313" key="3">
    <source>
        <dbReference type="Proteomes" id="UP001528040"/>
    </source>
</evidence>
<dbReference type="RefSeq" id="WP_271053698.1">
    <property type="nucleotide sequence ID" value="NZ_JAQIIO010000003.1"/>
</dbReference>
<dbReference type="NCBIfam" id="TIGR02795">
    <property type="entry name" value="tol_pal_ybgF"/>
    <property type="match status" value="1"/>
</dbReference>
<proteinExistence type="inferred from homology"/>
<reference evidence="2 3" key="1">
    <citation type="submission" date="2023-01" db="EMBL/GenBank/DDBJ databases">
        <authorList>
            <person name="Yoon J.-W."/>
        </authorList>
    </citation>
    <scope>NUCLEOTIDE SEQUENCE [LARGE SCALE GENOMIC DNA]</scope>
    <source>
        <strain evidence="2 3">KMU-50</strain>
    </source>
</reference>
<protein>
    <recommendedName>
        <fullName evidence="1">Cell division coordinator CpoB</fullName>
    </recommendedName>
</protein>
<dbReference type="InterPro" id="IPR011990">
    <property type="entry name" value="TPR-like_helical_dom_sf"/>
</dbReference>
<keyword evidence="1" id="KW-0175">Coiled coil</keyword>
<dbReference type="Proteomes" id="UP001528040">
    <property type="component" value="Unassembled WGS sequence"/>
</dbReference>
<feature type="coiled-coil region" evidence="1">
    <location>
        <begin position="29"/>
        <end position="96"/>
    </location>
</feature>
<dbReference type="InterPro" id="IPR014162">
    <property type="entry name" value="CpoB_C"/>
</dbReference>
<comment type="caution">
    <text evidence="2">The sequence shown here is derived from an EMBL/GenBank/DDBJ whole genome shotgun (WGS) entry which is preliminary data.</text>
</comment>
<comment type="subcellular location">
    <subcellularLocation>
        <location evidence="1">Periplasm</location>
    </subcellularLocation>
</comment>
<keyword evidence="1" id="KW-0132">Cell division</keyword>
<name>A0ABT4W0G7_9RHOB</name>
<keyword evidence="3" id="KW-1185">Reference proteome</keyword>
<accession>A0ABT4W0G7</accession>
<evidence type="ECO:0000256" key="1">
    <source>
        <dbReference type="HAMAP-Rule" id="MF_02066"/>
    </source>
</evidence>
<dbReference type="InterPro" id="IPR019734">
    <property type="entry name" value="TPR_rpt"/>
</dbReference>
<dbReference type="Gene3D" id="1.25.40.10">
    <property type="entry name" value="Tetratricopeptide repeat domain"/>
    <property type="match status" value="1"/>
</dbReference>
<dbReference type="EMBL" id="JAQIIO010000003">
    <property type="protein sequence ID" value="MDA5094001.1"/>
    <property type="molecule type" value="Genomic_DNA"/>
</dbReference>
<evidence type="ECO:0000313" key="2">
    <source>
        <dbReference type="EMBL" id="MDA5094001.1"/>
    </source>
</evidence>
<dbReference type="InterPro" id="IPR034706">
    <property type="entry name" value="CpoB"/>
</dbReference>
<gene>
    <name evidence="2" type="primary">ybgF</name>
    <name evidence="1" type="synonym">cpoB</name>
    <name evidence="2" type="ORF">O2N63_07855</name>
</gene>